<dbReference type="AlphaFoldDB" id="A0A4R2GDZ5"/>
<organism evidence="3 4">
    <name type="scientific">Natronoflexus pectinivorans</name>
    <dbReference type="NCBI Taxonomy" id="682526"/>
    <lineage>
        <taxon>Bacteria</taxon>
        <taxon>Pseudomonadati</taxon>
        <taxon>Bacteroidota</taxon>
        <taxon>Bacteroidia</taxon>
        <taxon>Marinilabiliales</taxon>
        <taxon>Marinilabiliaceae</taxon>
        <taxon>Natronoflexus</taxon>
    </lineage>
</organism>
<keyword evidence="4" id="KW-1185">Reference proteome</keyword>
<dbReference type="InterPro" id="IPR050721">
    <property type="entry name" value="Trk_Ktr_HKT_K-transport"/>
</dbReference>
<evidence type="ECO:0000259" key="1">
    <source>
        <dbReference type="PROSITE" id="PS51201"/>
    </source>
</evidence>
<gene>
    <name evidence="3" type="ORF">EV194_11443</name>
</gene>
<accession>A0A4R2GDZ5</accession>
<dbReference type="SUPFAM" id="SSF116726">
    <property type="entry name" value="TrkA C-terminal domain-like"/>
    <property type="match status" value="1"/>
</dbReference>
<dbReference type="PROSITE" id="PS51202">
    <property type="entry name" value="RCK_C"/>
    <property type="match status" value="1"/>
</dbReference>
<dbReference type="InterPro" id="IPR006037">
    <property type="entry name" value="RCK_C"/>
</dbReference>
<evidence type="ECO:0000313" key="3">
    <source>
        <dbReference type="EMBL" id="TCO06061.1"/>
    </source>
</evidence>
<dbReference type="InterPro" id="IPR036721">
    <property type="entry name" value="RCK_C_sf"/>
</dbReference>
<evidence type="ECO:0000313" key="4">
    <source>
        <dbReference type="Proteomes" id="UP000295221"/>
    </source>
</evidence>
<comment type="caution">
    <text evidence="3">The sequence shown here is derived from an EMBL/GenBank/DDBJ whole genome shotgun (WGS) entry which is preliminary data.</text>
</comment>
<dbReference type="Gene3D" id="3.30.70.1450">
    <property type="entry name" value="Regulator of K+ conductance, C-terminal domain"/>
    <property type="match status" value="1"/>
</dbReference>
<name>A0A4R2GDZ5_9BACT</name>
<proteinExistence type="predicted"/>
<reference evidence="3 4" key="1">
    <citation type="submission" date="2019-03" db="EMBL/GenBank/DDBJ databases">
        <title>Genomic Encyclopedia of Type Strains, Phase IV (KMG-IV): sequencing the most valuable type-strain genomes for metagenomic binning, comparative biology and taxonomic classification.</title>
        <authorList>
            <person name="Goeker M."/>
        </authorList>
    </citation>
    <scope>NUCLEOTIDE SEQUENCE [LARGE SCALE GENOMIC DNA]</scope>
    <source>
        <strain evidence="3 4">DSM 24179</strain>
    </source>
</reference>
<dbReference type="Proteomes" id="UP000295221">
    <property type="component" value="Unassembled WGS sequence"/>
</dbReference>
<dbReference type="GO" id="GO:0008324">
    <property type="term" value="F:monoatomic cation transmembrane transporter activity"/>
    <property type="evidence" value="ECO:0007669"/>
    <property type="project" value="InterPro"/>
</dbReference>
<dbReference type="GO" id="GO:0006813">
    <property type="term" value="P:potassium ion transport"/>
    <property type="evidence" value="ECO:0007669"/>
    <property type="project" value="InterPro"/>
</dbReference>
<evidence type="ECO:0000259" key="2">
    <source>
        <dbReference type="PROSITE" id="PS51202"/>
    </source>
</evidence>
<dbReference type="EMBL" id="SLWK01000014">
    <property type="protein sequence ID" value="TCO06061.1"/>
    <property type="molecule type" value="Genomic_DNA"/>
</dbReference>
<dbReference type="SUPFAM" id="SSF51735">
    <property type="entry name" value="NAD(P)-binding Rossmann-fold domains"/>
    <property type="match status" value="1"/>
</dbReference>
<feature type="domain" description="RCK N-terminal" evidence="1">
    <location>
        <begin position="3"/>
        <end position="120"/>
    </location>
</feature>
<dbReference type="InterPro" id="IPR036291">
    <property type="entry name" value="NAD(P)-bd_dom_sf"/>
</dbReference>
<dbReference type="OrthoDB" id="9776294at2"/>
<sequence>MVDKKIAVIGLGQLGSAIAKTLAKRGIEVLAIDINEHYIDEIADSVAVAVALDATEKKALLSVDIQSFDAVVVAIGEDFEQLLLTTTLLMDLGVKRIMARARGKNQQLILQKIGISEVFLPEEEVGINVAEHLINPSIVSFLDLPEDFCIMEIHAPEGIIGQTLAEIKMRRLHSINLVTTMKSGKNSHKIISGIPTGDTVIEKEDVLVLFGKRTNIERFIETNQL</sequence>
<dbReference type="Pfam" id="PF02080">
    <property type="entry name" value="TrkA_C"/>
    <property type="match status" value="1"/>
</dbReference>
<dbReference type="RefSeq" id="WP_132434845.1">
    <property type="nucleotide sequence ID" value="NZ_SLWK01000014.1"/>
</dbReference>
<feature type="domain" description="RCK C-terminal" evidence="2">
    <location>
        <begin position="136"/>
        <end position="225"/>
    </location>
</feature>
<protein>
    <submittedName>
        <fullName evidence="3">Trk system potassium uptake protein TrkA</fullName>
    </submittedName>
</protein>
<dbReference type="PANTHER" id="PTHR43833:SF7">
    <property type="entry name" value="KTR SYSTEM POTASSIUM UPTAKE PROTEIN C"/>
    <property type="match status" value="1"/>
</dbReference>
<dbReference type="PROSITE" id="PS51201">
    <property type="entry name" value="RCK_N"/>
    <property type="match status" value="1"/>
</dbReference>
<dbReference type="InterPro" id="IPR003148">
    <property type="entry name" value="RCK_N"/>
</dbReference>
<dbReference type="Pfam" id="PF02254">
    <property type="entry name" value="TrkA_N"/>
    <property type="match status" value="1"/>
</dbReference>
<dbReference type="Gene3D" id="3.40.50.720">
    <property type="entry name" value="NAD(P)-binding Rossmann-like Domain"/>
    <property type="match status" value="1"/>
</dbReference>
<dbReference type="PANTHER" id="PTHR43833">
    <property type="entry name" value="POTASSIUM CHANNEL PROTEIN 2-RELATED-RELATED"/>
    <property type="match status" value="1"/>
</dbReference>